<evidence type="ECO:0000313" key="1">
    <source>
        <dbReference type="EMBL" id="KAA8897877.1"/>
    </source>
</evidence>
<dbReference type="EMBL" id="SWFT01000149">
    <property type="protein sequence ID" value="KAA8897877.1"/>
    <property type="molecule type" value="Genomic_DNA"/>
</dbReference>
<reference evidence="1 2" key="1">
    <citation type="submission" date="2019-07" db="EMBL/GenBank/DDBJ databases">
        <title>Genome assembly of two rare yeast pathogens: Diutina rugosa and Trichomonascus ciferrii.</title>
        <authorList>
            <person name="Mixao V."/>
            <person name="Saus E."/>
            <person name="Hansen A."/>
            <person name="Lass-Flor C."/>
            <person name="Gabaldon T."/>
        </authorList>
    </citation>
    <scope>NUCLEOTIDE SEQUENCE [LARGE SCALE GENOMIC DNA]</scope>
    <source>
        <strain evidence="1 2">CBS 613</strain>
    </source>
</reference>
<dbReference type="AlphaFoldDB" id="A0A642UHF3"/>
<comment type="caution">
    <text evidence="1">The sequence shown here is derived from an EMBL/GenBank/DDBJ whole genome shotgun (WGS) entry which is preliminary data.</text>
</comment>
<sequence length="220" mass="24810">MTATTPDNPNFQPCVVESPRFQNLLQRVVDENDRRTLIDMVNDAELLAWEQSRVWLAKKQAPFSHILKSSGSTGPNMTLKAEEIARVDQEMAKLIREYVQKTESIDPKAYPTMAISDDRKIDARRPEIDQELKAADAEFSCRLLTLITGIEGFNPEIARTIEVGFAKMDQNVKTTLAETNAKCTQLFEERLQTTSIPPPTIEEAIKVFNDVRLEEVGPSS</sequence>
<name>A0A642UHF3_DIURU</name>
<accession>A0A642UHF3</accession>
<dbReference type="RefSeq" id="XP_034010134.1">
    <property type="nucleotide sequence ID" value="XM_034157636.1"/>
</dbReference>
<keyword evidence="2" id="KW-1185">Reference proteome</keyword>
<protein>
    <submittedName>
        <fullName evidence="1">Uncharacterized protein</fullName>
    </submittedName>
</protein>
<organism evidence="1 2">
    <name type="scientific">Diutina rugosa</name>
    <name type="common">Yeast</name>
    <name type="synonym">Candida rugosa</name>
    <dbReference type="NCBI Taxonomy" id="5481"/>
    <lineage>
        <taxon>Eukaryota</taxon>
        <taxon>Fungi</taxon>
        <taxon>Dikarya</taxon>
        <taxon>Ascomycota</taxon>
        <taxon>Saccharomycotina</taxon>
        <taxon>Pichiomycetes</taxon>
        <taxon>Debaryomycetaceae</taxon>
        <taxon>Diutina</taxon>
    </lineage>
</organism>
<dbReference type="VEuPathDB" id="FungiDB:DIURU_004730"/>
<gene>
    <name evidence="1" type="ORF">DIURU_004730</name>
</gene>
<dbReference type="Proteomes" id="UP000449547">
    <property type="component" value="Unassembled WGS sequence"/>
</dbReference>
<evidence type="ECO:0000313" key="2">
    <source>
        <dbReference type="Proteomes" id="UP000449547"/>
    </source>
</evidence>
<dbReference type="GeneID" id="54783381"/>
<proteinExistence type="predicted"/>